<name>A0A067M9Z3_BOTB1</name>
<evidence type="ECO:0000256" key="2">
    <source>
        <dbReference type="SAM" id="MobiDB-lite"/>
    </source>
</evidence>
<keyword evidence="3" id="KW-0472">Membrane</keyword>
<dbReference type="STRING" id="930990.A0A067M9Z3"/>
<dbReference type="EMBL" id="KL198051">
    <property type="protein sequence ID" value="KDQ12354.1"/>
    <property type="molecule type" value="Genomic_DNA"/>
</dbReference>
<feature type="transmembrane region" description="Helical" evidence="3">
    <location>
        <begin position="334"/>
        <end position="353"/>
    </location>
</feature>
<dbReference type="Proteomes" id="UP000027195">
    <property type="component" value="Unassembled WGS sequence"/>
</dbReference>
<dbReference type="InterPro" id="IPR041622">
    <property type="entry name" value="SLATT_fungi"/>
</dbReference>
<gene>
    <name evidence="5" type="ORF">BOTBODRAFT_134921</name>
</gene>
<protein>
    <recommendedName>
        <fullName evidence="4">SMODS and SLOG-associating 2TM effector domain-containing protein</fullName>
    </recommendedName>
</protein>
<reference evidence="6" key="1">
    <citation type="journal article" date="2014" name="Proc. Natl. Acad. Sci. U.S.A.">
        <title>Extensive sampling of basidiomycete genomes demonstrates inadequacy of the white-rot/brown-rot paradigm for wood decay fungi.</title>
        <authorList>
            <person name="Riley R."/>
            <person name="Salamov A.A."/>
            <person name="Brown D.W."/>
            <person name="Nagy L.G."/>
            <person name="Floudas D."/>
            <person name="Held B.W."/>
            <person name="Levasseur A."/>
            <person name="Lombard V."/>
            <person name="Morin E."/>
            <person name="Otillar R."/>
            <person name="Lindquist E.A."/>
            <person name="Sun H."/>
            <person name="LaButti K.M."/>
            <person name="Schmutz J."/>
            <person name="Jabbour D."/>
            <person name="Luo H."/>
            <person name="Baker S.E."/>
            <person name="Pisabarro A.G."/>
            <person name="Walton J.D."/>
            <person name="Blanchette R.A."/>
            <person name="Henrissat B."/>
            <person name="Martin F."/>
            <person name="Cullen D."/>
            <person name="Hibbett D.S."/>
            <person name="Grigoriev I.V."/>
        </authorList>
    </citation>
    <scope>NUCLEOTIDE SEQUENCE [LARGE SCALE GENOMIC DNA]</scope>
    <source>
        <strain evidence="6">FD-172 SS1</strain>
    </source>
</reference>
<dbReference type="Pfam" id="PF18142">
    <property type="entry name" value="SLATT_fungal"/>
    <property type="match status" value="1"/>
</dbReference>
<feature type="domain" description="SMODS and SLOG-associating 2TM effector" evidence="4">
    <location>
        <begin position="294"/>
        <end position="411"/>
    </location>
</feature>
<keyword evidence="3" id="KW-0812">Transmembrane</keyword>
<feature type="compositionally biased region" description="Low complexity" evidence="2">
    <location>
        <begin position="92"/>
        <end position="107"/>
    </location>
</feature>
<evidence type="ECO:0000313" key="5">
    <source>
        <dbReference type="EMBL" id="KDQ12354.1"/>
    </source>
</evidence>
<feature type="compositionally biased region" description="Polar residues" evidence="2">
    <location>
        <begin position="108"/>
        <end position="131"/>
    </location>
</feature>
<evidence type="ECO:0000256" key="3">
    <source>
        <dbReference type="SAM" id="Phobius"/>
    </source>
</evidence>
<accession>A0A067M9Z3</accession>
<feature type="compositionally biased region" description="Basic and acidic residues" evidence="2">
    <location>
        <begin position="236"/>
        <end position="245"/>
    </location>
</feature>
<keyword evidence="6" id="KW-1185">Reference proteome</keyword>
<sequence length="425" mass="44875">MDTSRDRGIAASPTSSHADTSPIAGALPTSASTSLTASASNIFASTHTANSPHSSVLKPVDDSGRTDLKVISAPTPTAGAANASNFLPPSTPAINAPRASAPRSSISFDPTISAPQPNSGAAPPNTVTPNPRITGYAPDHAEPDTARAPEQDGRYFANPAEHVTYPSPVARAPLPHPVRTRPQEGARVSQILNDGNPPLPDPARARTFGANARHLRMRGTTLGEVDEKSLSGLPSHDSHADDAHHGNGPNVRWPDRPVHEISGGLEMPAPQHDMPSKSVRERLTPTLETARVLQKQAARKSFIMGWALNIAIGLQVVLGSLITALAAVTTGRSTSVMTAVLGALSTIIASFLARARGTNEPERSKAHSNSLQKYIRDLQAFLLDFGDEVCTPGDEIDVKVRELRDALEELENTTQRSERTGSSIA</sequence>
<dbReference type="InParanoid" id="A0A067M9Z3"/>
<dbReference type="HOGENOM" id="CLU_645553_0_0_1"/>
<feature type="region of interest" description="Disordered" evidence="2">
    <location>
        <begin position="75"/>
        <end position="151"/>
    </location>
</feature>
<evidence type="ECO:0000256" key="1">
    <source>
        <dbReference type="SAM" id="Coils"/>
    </source>
</evidence>
<feature type="coiled-coil region" evidence="1">
    <location>
        <begin position="393"/>
        <end position="420"/>
    </location>
</feature>
<proteinExistence type="predicted"/>
<evidence type="ECO:0000313" key="6">
    <source>
        <dbReference type="Proteomes" id="UP000027195"/>
    </source>
</evidence>
<keyword evidence="1" id="KW-0175">Coiled coil</keyword>
<feature type="region of interest" description="Disordered" evidence="2">
    <location>
        <begin position="223"/>
        <end position="276"/>
    </location>
</feature>
<feature type="transmembrane region" description="Helical" evidence="3">
    <location>
        <begin position="303"/>
        <end position="328"/>
    </location>
</feature>
<dbReference type="OrthoDB" id="3245801at2759"/>
<dbReference type="AlphaFoldDB" id="A0A067M9Z3"/>
<feature type="region of interest" description="Disordered" evidence="2">
    <location>
        <begin position="1"/>
        <end position="31"/>
    </location>
</feature>
<organism evidence="5 6">
    <name type="scientific">Botryobasidium botryosum (strain FD-172 SS1)</name>
    <dbReference type="NCBI Taxonomy" id="930990"/>
    <lineage>
        <taxon>Eukaryota</taxon>
        <taxon>Fungi</taxon>
        <taxon>Dikarya</taxon>
        <taxon>Basidiomycota</taxon>
        <taxon>Agaricomycotina</taxon>
        <taxon>Agaricomycetes</taxon>
        <taxon>Cantharellales</taxon>
        <taxon>Botryobasidiaceae</taxon>
        <taxon>Botryobasidium</taxon>
    </lineage>
</organism>
<dbReference type="NCBIfam" id="NF033635">
    <property type="entry name" value="SLATT_fungal"/>
    <property type="match status" value="1"/>
</dbReference>
<evidence type="ECO:0000259" key="4">
    <source>
        <dbReference type="Pfam" id="PF18142"/>
    </source>
</evidence>
<keyword evidence="3" id="KW-1133">Transmembrane helix</keyword>
<feature type="compositionally biased region" description="Basic and acidic residues" evidence="2">
    <location>
        <begin position="139"/>
        <end position="151"/>
    </location>
</feature>